<dbReference type="RefSeq" id="WP_121795220.1">
    <property type="nucleotide sequence ID" value="NZ_RDBF01000012.1"/>
</dbReference>
<feature type="active site" description="GMP-histidine intermediate" evidence="18">
    <location>
        <position position="53"/>
    </location>
</feature>
<dbReference type="InterPro" id="IPR003203">
    <property type="entry name" value="CobU/CobP"/>
</dbReference>
<keyword evidence="13 20" id="KW-0418">Kinase</keyword>
<dbReference type="GO" id="GO:0009236">
    <property type="term" value="P:cobalamin biosynthetic process"/>
    <property type="evidence" value="ECO:0007669"/>
    <property type="project" value="UniProtKB-UniPathway"/>
</dbReference>
<evidence type="ECO:0000256" key="14">
    <source>
        <dbReference type="ARBA" id="ARBA00022840"/>
    </source>
</evidence>
<dbReference type="SUPFAM" id="SSF52540">
    <property type="entry name" value="P-loop containing nucleoside triphosphate hydrolases"/>
    <property type="match status" value="1"/>
</dbReference>
<protein>
    <recommendedName>
        <fullName evidence="16">Adenosylcobinamide kinase</fullName>
        <ecNumber evidence="8">2.7.1.156</ecNumber>
        <ecNumber evidence="9">2.7.7.62</ecNumber>
    </recommendedName>
    <alternativeName>
        <fullName evidence="17">Adenosylcobinamide-phosphate guanylyltransferase</fullName>
    </alternativeName>
</protein>
<gene>
    <name evidence="20" type="ORF">D9V41_14090</name>
</gene>
<name>A0A3L8PIE1_9ACTN</name>
<dbReference type="EC" id="2.7.1.156" evidence="8"/>
<feature type="binding site" evidence="19">
    <location>
        <begin position="54"/>
        <end position="57"/>
    </location>
    <ligand>
        <name>GTP</name>
        <dbReference type="ChEBI" id="CHEBI:37565"/>
    </ligand>
</feature>
<accession>A0A3L8PIE1</accession>
<dbReference type="GO" id="GO:0005524">
    <property type="term" value="F:ATP binding"/>
    <property type="evidence" value="ECO:0007669"/>
    <property type="project" value="UniProtKB-KW"/>
</dbReference>
<evidence type="ECO:0000256" key="6">
    <source>
        <dbReference type="ARBA" id="ARBA00005159"/>
    </source>
</evidence>
<comment type="pathway">
    <text evidence="5">Cofactor biosynthesis; adenosylcobalamin biosynthesis; adenosylcobalamin from cob(II)yrinate a,c-diamide: step 6/7.</text>
</comment>
<evidence type="ECO:0000256" key="12">
    <source>
        <dbReference type="ARBA" id="ARBA00022741"/>
    </source>
</evidence>
<feature type="binding site" evidence="19">
    <location>
        <position position="65"/>
    </location>
    <ligand>
        <name>GTP</name>
        <dbReference type="ChEBI" id="CHEBI:37565"/>
    </ligand>
</feature>
<dbReference type="GO" id="GO:0008820">
    <property type="term" value="F:cobinamide phosphate guanylyltransferase activity"/>
    <property type="evidence" value="ECO:0007669"/>
    <property type="project" value="UniProtKB-EC"/>
</dbReference>
<evidence type="ECO:0000256" key="19">
    <source>
        <dbReference type="PIRSR" id="PIRSR006135-2"/>
    </source>
</evidence>
<dbReference type="UniPathway" id="UPA00148">
    <property type="reaction ID" value="UER00236"/>
</dbReference>
<evidence type="ECO:0000256" key="8">
    <source>
        <dbReference type="ARBA" id="ARBA00012016"/>
    </source>
</evidence>
<keyword evidence="14" id="KW-0067">ATP-binding</keyword>
<comment type="similarity">
    <text evidence="7">Belongs to the CobU/CobP family.</text>
</comment>
<comment type="caution">
    <text evidence="20">The sequence shown here is derived from an EMBL/GenBank/DDBJ whole genome shotgun (WGS) entry which is preliminary data.</text>
</comment>
<evidence type="ECO:0000256" key="3">
    <source>
        <dbReference type="ARBA" id="ARBA00001522"/>
    </source>
</evidence>
<dbReference type="GO" id="GO:0043752">
    <property type="term" value="F:adenosylcobinamide kinase activity"/>
    <property type="evidence" value="ECO:0007669"/>
    <property type="project" value="UniProtKB-EC"/>
</dbReference>
<dbReference type="EMBL" id="RDBF01000012">
    <property type="protein sequence ID" value="RLV54944.1"/>
    <property type="molecule type" value="Genomic_DNA"/>
</dbReference>
<dbReference type="Gene3D" id="3.40.50.300">
    <property type="entry name" value="P-loop containing nucleotide triphosphate hydrolases"/>
    <property type="match status" value="1"/>
</dbReference>
<comment type="function">
    <text evidence="4">Catalyzes ATP-dependent phosphorylation of adenosylcobinamide and addition of GMP to adenosylcobinamide phosphate.</text>
</comment>
<evidence type="ECO:0000256" key="11">
    <source>
        <dbReference type="ARBA" id="ARBA00022679"/>
    </source>
</evidence>
<comment type="catalytic activity">
    <reaction evidence="1">
        <text>adenosylcob(III)inamide + ATP = adenosylcob(III)inamide phosphate + ADP + H(+)</text>
        <dbReference type="Rhea" id="RHEA:15769"/>
        <dbReference type="ChEBI" id="CHEBI:2480"/>
        <dbReference type="ChEBI" id="CHEBI:15378"/>
        <dbReference type="ChEBI" id="CHEBI:30616"/>
        <dbReference type="ChEBI" id="CHEBI:58502"/>
        <dbReference type="ChEBI" id="CHEBI:456216"/>
        <dbReference type="EC" id="2.7.1.156"/>
    </reaction>
</comment>
<dbReference type="EC" id="2.7.7.62" evidence="9"/>
<sequence>MSAKTLVTGGVRSGKSFHAESLVVAEPVVTYVVPGPSADPSVDPAHAARVAAHRARRPPSWVTLEEHDLAAALTTAEGALVVDCVSDWVRWLIGDLNGWDEAREDWQPRFSRHVEAAAEALAARSGTVVLVSLEAGMGGDPADLGGHLFRELLGYTNQRLALECDDVLLIVAGRALTL</sequence>
<keyword evidence="12 19" id="KW-0547">Nucleotide-binding</keyword>
<keyword evidence="21" id="KW-1185">Reference proteome</keyword>
<dbReference type="PANTHER" id="PTHR34848:SF1">
    <property type="entry name" value="BIFUNCTIONAL ADENOSYLCOBALAMIN BIOSYNTHESIS PROTEIN COBU"/>
    <property type="match status" value="1"/>
</dbReference>
<dbReference type="Proteomes" id="UP000282515">
    <property type="component" value="Unassembled WGS sequence"/>
</dbReference>
<evidence type="ECO:0000256" key="13">
    <source>
        <dbReference type="ARBA" id="ARBA00022777"/>
    </source>
</evidence>
<dbReference type="Pfam" id="PF02283">
    <property type="entry name" value="CobU"/>
    <property type="match status" value="1"/>
</dbReference>
<dbReference type="OrthoDB" id="9788370at2"/>
<dbReference type="AlphaFoldDB" id="A0A3L8PIE1"/>
<organism evidence="20 21">
    <name type="scientific">Aeromicrobium phragmitis</name>
    <dbReference type="NCBI Taxonomy" id="2478914"/>
    <lineage>
        <taxon>Bacteria</taxon>
        <taxon>Bacillati</taxon>
        <taxon>Actinomycetota</taxon>
        <taxon>Actinomycetes</taxon>
        <taxon>Propionibacteriales</taxon>
        <taxon>Nocardioidaceae</taxon>
        <taxon>Aeromicrobium</taxon>
    </lineage>
</organism>
<proteinExistence type="inferred from homology"/>
<dbReference type="PIRSF" id="PIRSF006135">
    <property type="entry name" value="CobU"/>
    <property type="match status" value="1"/>
</dbReference>
<evidence type="ECO:0000313" key="21">
    <source>
        <dbReference type="Proteomes" id="UP000282515"/>
    </source>
</evidence>
<feature type="binding site" evidence="19">
    <location>
        <begin position="9"/>
        <end position="16"/>
    </location>
    <ligand>
        <name>GTP</name>
        <dbReference type="ChEBI" id="CHEBI:37565"/>
    </ligand>
</feature>
<evidence type="ECO:0000256" key="15">
    <source>
        <dbReference type="ARBA" id="ARBA00023134"/>
    </source>
</evidence>
<keyword evidence="11 20" id="KW-0808">Transferase</keyword>
<evidence type="ECO:0000256" key="4">
    <source>
        <dbReference type="ARBA" id="ARBA00003889"/>
    </source>
</evidence>
<keyword evidence="15 19" id="KW-0342">GTP-binding</keyword>
<reference evidence="20 21" key="1">
    <citation type="submission" date="2018-10" db="EMBL/GenBank/DDBJ databases">
        <title>Aeromicrobium sp. 9W16Y-2 whole genome shotgun sequence.</title>
        <authorList>
            <person name="Li F."/>
        </authorList>
    </citation>
    <scope>NUCLEOTIDE SEQUENCE [LARGE SCALE GENOMIC DNA]</scope>
    <source>
        <strain evidence="20 21">9W16Y-2</strain>
    </source>
</reference>
<keyword evidence="10" id="KW-0169">Cobalamin biosynthesis</keyword>
<evidence type="ECO:0000256" key="16">
    <source>
        <dbReference type="ARBA" id="ARBA00029570"/>
    </source>
</evidence>
<dbReference type="InterPro" id="IPR027417">
    <property type="entry name" value="P-loop_NTPase"/>
</dbReference>
<evidence type="ECO:0000256" key="5">
    <source>
        <dbReference type="ARBA" id="ARBA00004692"/>
    </source>
</evidence>
<evidence type="ECO:0000256" key="17">
    <source>
        <dbReference type="ARBA" id="ARBA00030571"/>
    </source>
</evidence>
<comment type="catalytic activity">
    <reaction evidence="3">
        <text>adenosylcob(III)inamide + GTP = adenosylcob(III)inamide phosphate + GDP + H(+)</text>
        <dbReference type="Rhea" id="RHEA:15765"/>
        <dbReference type="ChEBI" id="CHEBI:2480"/>
        <dbReference type="ChEBI" id="CHEBI:15378"/>
        <dbReference type="ChEBI" id="CHEBI:37565"/>
        <dbReference type="ChEBI" id="CHEBI:58189"/>
        <dbReference type="ChEBI" id="CHEBI:58502"/>
        <dbReference type="EC" id="2.7.1.156"/>
    </reaction>
</comment>
<dbReference type="GO" id="GO:0005525">
    <property type="term" value="F:GTP binding"/>
    <property type="evidence" value="ECO:0007669"/>
    <property type="project" value="UniProtKB-KW"/>
</dbReference>
<dbReference type="PANTHER" id="PTHR34848">
    <property type="match status" value="1"/>
</dbReference>
<feature type="binding site" evidence="19">
    <location>
        <position position="83"/>
    </location>
    <ligand>
        <name>GTP</name>
        <dbReference type="ChEBI" id="CHEBI:37565"/>
    </ligand>
</feature>
<evidence type="ECO:0000256" key="9">
    <source>
        <dbReference type="ARBA" id="ARBA00012523"/>
    </source>
</evidence>
<evidence type="ECO:0000256" key="1">
    <source>
        <dbReference type="ARBA" id="ARBA00000312"/>
    </source>
</evidence>
<comment type="catalytic activity">
    <reaction evidence="2">
        <text>adenosylcob(III)inamide phosphate + GTP + H(+) = adenosylcob(III)inamide-GDP + diphosphate</text>
        <dbReference type="Rhea" id="RHEA:22712"/>
        <dbReference type="ChEBI" id="CHEBI:15378"/>
        <dbReference type="ChEBI" id="CHEBI:33019"/>
        <dbReference type="ChEBI" id="CHEBI:37565"/>
        <dbReference type="ChEBI" id="CHEBI:58502"/>
        <dbReference type="ChEBI" id="CHEBI:60487"/>
        <dbReference type="EC" id="2.7.7.62"/>
    </reaction>
</comment>
<evidence type="ECO:0000256" key="18">
    <source>
        <dbReference type="PIRSR" id="PIRSR006135-1"/>
    </source>
</evidence>
<evidence type="ECO:0000256" key="10">
    <source>
        <dbReference type="ARBA" id="ARBA00022573"/>
    </source>
</evidence>
<evidence type="ECO:0000256" key="2">
    <source>
        <dbReference type="ARBA" id="ARBA00000711"/>
    </source>
</evidence>
<evidence type="ECO:0000313" key="20">
    <source>
        <dbReference type="EMBL" id="RLV54944.1"/>
    </source>
</evidence>
<comment type="pathway">
    <text evidence="6">Cofactor biosynthesis; adenosylcobalamin biosynthesis; adenosylcobalamin from cob(II)yrinate a,c-diamide: step 5/7.</text>
</comment>
<evidence type="ECO:0000256" key="7">
    <source>
        <dbReference type="ARBA" id="ARBA00007490"/>
    </source>
</evidence>